<dbReference type="PANTHER" id="PTHR46354">
    <property type="entry name" value="DOG1 DOMAIN-CONTAINING PROTEIN"/>
    <property type="match status" value="1"/>
</dbReference>
<organism evidence="2 3">
    <name type="scientific">Dipteronia sinensis</name>
    <dbReference type="NCBI Taxonomy" id="43782"/>
    <lineage>
        <taxon>Eukaryota</taxon>
        <taxon>Viridiplantae</taxon>
        <taxon>Streptophyta</taxon>
        <taxon>Embryophyta</taxon>
        <taxon>Tracheophyta</taxon>
        <taxon>Spermatophyta</taxon>
        <taxon>Magnoliopsida</taxon>
        <taxon>eudicotyledons</taxon>
        <taxon>Gunneridae</taxon>
        <taxon>Pentapetalae</taxon>
        <taxon>rosids</taxon>
        <taxon>malvids</taxon>
        <taxon>Sapindales</taxon>
        <taxon>Sapindaceae</taxon>
        <taxon>Hippocastanoideae</taxon>
        <taxon>Acereae</taxon>
        <taxon>Dipteronia</taxon>
    </lineage>
</organism>
<gene>
    <name evidence="2" type="ORF">Dsin_004723</name>
</gene>
<comment type="caution">
    <text evidence="2">The sequence shown here is derived from an EMBL/GenBank/DDBJ whole genome shotgun (WGS) entry which is preliminary data.</text>
</comment>
<dbReference type="GO" id="GO:0043565">
    <property type="term" value="F:sequence-specific DNA binding"/>
    <property type="evidence" value="ECO:0007669"/>
    <property type="project" value="InterPro"/>
</dbReference>
<dbReference type="InterPro" id="IPR051886">
    <property type="entry name" value="Seed_Dev/Stress_Resp_Reg"/>
</dbReference>
<keyword evidence="3" id="KW-1185">Reference proteome</keyword>
<dbReference type="PANTHER" id="PTHR46354:SF9">
    <property type="entry name" value="PROTEIN INAPERTURATE POLLEN1"/>
    <property type="match status" value="1"/>
</dbReference>
<evidence type="ECO:0000313" key="2">
    <source>
        <dbReference type="EMBL" id="KAK3224861.1"/>
    </source>
</evidence>
<accession>A0AAE0AV39</accession>
<dbReference type="Proteomes" id="UP001281410">
    <property type="component" value="Unassembled WGS sequence"/>
</dbReference>
<dbReference type="EMBL" id="JANJYJ010000002">
    <property type="protein sequence ID" value="KAK3224861.1"/>
    <property type="molecule type" value="Genomic_DNA"/>
</dbReference>
<evidence type="ECO:0000313" key="3">
    <source>
        <dbReference type="Proteomes" id="UP001281410"/>
    </source>
</evidence>
<dbReference type="AlphaFoldDB" id="A0AAE0AV39"/>
<evidence type="ECO:0000259" key="1">
    <source>
        <dbReference type="PROSITE" id="PS51806"/>
    </source>
</evidence>
<proteinExistence type="predicted"/>
<protein>
    <recommendedName>
        <fullName evidence="1">DOG1 domain-containing protein</fullName>
    </recommendedName>
</protein>
<dbReference type="InterPro" id="IPR025422">
    <property type="entry name" value="TGA_domain"/>
</dbReference>
<dbReference type="PROSITE" id="PS51806">
    <property type="entry name" value="DOG1"/>
    <property type="match status" value="1"/>
</dbReference>
<feature type="domain" description="DOG1" evidence="1">
    <location>
        <begin position="21"/>
        <end position="276"/>
    </location>
</feature>
<sequence length="291" mass="33528">MPKPFSSLFFSRKKAPQPLQPVAFKEYYTNWFTTLNNTLLPLINQSLYSSSSPPALLCSHIDLLLQHLLSYYDTLDLVATQEHLPQLLFPSWRNSLEIPFLFLGDLHPYLFTNLLRSFLDQEDSEEEEDDSDEEEEDDDDFLDRPWQVEMAWKNVPKSLMTRVEQIECGLRLMVPALTDRIKKVQGCFVGRIAGDWVGFCCEGKRETVKVKAVIEEAMKEEMEEMVTVFVDANRLRKSVITEIVGVLTHYQAALFLQGLAQFLVGFRDPDLIAEFKRTNNFSITGGFHLAF</sequence>
<dbReference type="GO" id="GO:0006351">
    <property type="term" value="P:DNA-templated transcription"/>
    <property type="evidence" value="ECO:0007669"/>
    <property type="project" value="InterPro"/>
</dbReference>
<reference evidence="2" key="1">
    <citation type="journal article" date="2023" name="Plant J.">
        <title>Genome sequences and population genomics provide insights into the demographic history, inbreeding, and mutation load of two 'living fossil' tree species of Dipteronia.</title>
        <authorList>
            <person name="Feng Y."/>
            <person name="Comes H.P."/>
            <person name="Chen J."/>
            <person name="Zhu S."/>
            <person name="Lu R."/>
            <person name="Zhang X."/>
            <person name="Li P."/>
            <person name="Qiu J."/>
            <person name="Olsen K.M."/>
            <person name="Qiu Y."/>
        </authorList>
    </citation>
    <scope>NUCLEOTIDE SEQUENCE</scope>
    <source>
        <strain evidence="2">NBL</strain>
    </source>
</reference>
<dbReference type="Pfam" id="PF14144">
    <property type="entry name" value="DOG1"/>
    <property type="match status" value="1"/>
</dbReference>
<name>A0AAE0AV39_9ROSI</name>